<comment type="caution">
    <text evidence="1">The sequence shown here is derived from an EMBL/GenBank/DDBJ whole genome shotgun (WGS) entry which is preliminary data.</text>
</comment>
<evidence type="ECO:0000313" key="1">
    <source>
        <dbReference type="EMBL" id="KAF9762683.1"/>
    </source>
</evidence>
<gene>
    <name evidence="1" type="ORF">NGRA_1833</name>
</gene>
<accession>A0A9P6GYN6</accession>
<sequence>MRILTYLVTLTTGMLIFTGLKLSSAFRLVYTEDNNLENHLNSTAMTEKQANLSRSKNFIYEKKYFDVIETTDSPSYGPFTEKEEEVIRININDYIKERTKRSVVIQENIDKTDTIDIFLKWVHPFSFNIVDFVNIKHFDGVVDVNSWIEFIIERANLIINLPGEKSIERTILGSLDYIKGDKSCKVEKLAEYLKSNVEKYHLEPNHIGNKTNCAQNHHIINTKNIICNTDKFFNVFFKKLLFGDSMNLKYIETDELTRYISAVIEMLYEEINYNRRLRRYLLKKKYKKVKTVINILYETIKNVDFLEYLYKNRGYVKEDNNKSSENAAVRFYDYFFINEDHKDAAYEIEEVVRILSHLEKRRLIFDIGDAEISLYGQKMSVYLHIILSFVASFKN</sequence>
<reference evidence="1 2" key="1">
    <citation type="journal article" date="2020" name="Genome Biol. Evol.">
        <title>Comparative genomics of strictly vertically transmitted, feminizing microsporidia endosymbionts of amphipod crustaceans.</title>
        <authorList>
            <person name="Cormier A."/>
            <person name="Chebbi M.A."/>
            <person name="Giraud I."/>
            <person name="Wattier R."/>
            <person name="Teixeira M."/>
            <person name="Gilbert C."/>
            <person name="Rigaud T."/>
            <person name="Cordaux R."/>
        </authorList>
    </citation>
    <scope>NUCLEOTIDE SEQUENCE [LARGE SCALE GENOMIC DNA]</scope>
    <source>
        <strain evidence="1 2">Ou3-Ou53</strain>
    </source>
</reference>
<proteinExistence type="predicted"/>
<organism evidence="1 2">
    <name type="scientific">Nosema granulosis</name>
    <dbReference type="NCBI Taxonomy" id="83296"/>
    <lineage>
        <taxon>Eukaryota</taxon>
        <taxon>Fungi</taxon>
        <taxon>Fungi incertae sedis</taxon>
        <taxon>Microsporidia</taxon>
        <taxon>Nosematidae</taxon>
        <taxon>Nosema</taxon>
    </lineage>
</organism>
<dbReference type="Proteomes" id="UP000740883">
    <property type="component" value="Unassembled WGS sequence"/>
</dbReference>
<dbReference type="AlphaFoldDB" id="A0A9P6GYN6"/>
<dbReference type="EMBL" id="SBJO01000144">
    <property type="protein sequence ID" value="KAF9762683.1"/>
    <property type="molecule type" value="Genomic_DNA"/>
</dbReference>
<name>A0A9P6GYN6_9MICR</name>
<keyword evidence="2" id="KW-1185">Reference proteome</keyword>
<protein>
    <submittedName>
        <fullName evidence="1">Uncharacterized protein</fullName>
    </submittedName>
</protein>
<evidence type="ECO:0000313" key="2">
    <source>
        <dbReference type="Proteomes" id="UP000740883"/>
    </source>
</evidence>